<dbReference type="Pfam" id="PF07690">
    <property type="entry name" value="MFS_1"/>
    <property type="match status" value="1"/>
</dbReference>
<evidence type="ECO:0000256" key="1">
    <source>
        <dbReference type="ARBA" id="ARBA00004141"/>
    </source>
</evidence>
<dbReference type="InterPro" id="IPR036259">
    <property type="entry name" value="MFS_trans_sf"/>
</dbReference>
<dbReference type="PANTHER" id="PTHR23501">
    <property type="entry name" value="MAJOR FACILITATOR SUPERFAMILY"/>
    <property type="match status" value="1"/>
</dbReference>
<feature type="transmembrane region" description="Helical" evidence="7">
    <location>
        <begin position="252"/>
        <end position="272"/>
    </location>
</feature>
<evidence type="ECO:0000256" key="4">
    <source>
        <dbReference type="ARBA" id="ARBA00022989"/>
    </source>
</evidence>
<evidence type="ECO:0000256" key="2">
    <source>
        <dbReference type="ARBA" id="ARBA00007520"/>
    </source>
</evidence>
<comment type="caution">
    <text evidence="9">The sequence shown here is derived from an EMBL/GenBank/DDBJ whole genome shotgun (WGS) entry which is preliminary data.</text>
</comment>
<dbReference type="AlphaFoldDB" id="A0A3D8S6Y4"/>
<evidence type="ECO:0000256" key="3">
    <source>
        <dbReference type="ARBA" id="ARBA00022692"/>
    </source>
</evidence>
<feature type="transmembrane region" description="Helical" evidence="7">
    <location>
        <begin position="284"/>
        <end position="303"/>
    </location>
</feature>
<dbReference type="PANTHER" id="PTHR23501:SF158">
    <property type="entry name" value="TRANSPORTER, PUTATIVE (AFU_ORTHOLOGUE AFUA_5G14490)-RELATED"/>
    <property type="match status" value="1"/>
</dbReference>
<dbReference type="Gene3D" id="1.20.1720.10">
    <property type="entry name" value="Multidrug resistance protein D"/>
    <property type="match status" value="1"/>
</dbReference>
<feature type="region of interest" description="Disordered" evidence="6">
    <location>
        <begin position="557"/>
        <end position="577"/>
    </location>
</feature>
<dbReference type="CDD" id="cd17502">
    <property type="entry name" value="MFS_Azr1_MDR_like"/>
    <property type="match status" value="1"/>
</dbReference>
<dbReference type="SUPFAM" id="SSF103473">
    <property type="entry name" value="MFS general substrate transporter"/>
    <property type="match status" value="1"/>
</dbReference>
<dbReference type="OrthoDB" id="10021397at2759"/>
<feature type="domain" description="Major facilitator superfamily (MFS) profile" evidence="8">
    <location>
        <begin position="64"/>
        <end position="556"/>
    </location>
</feature>
<dbReference type="PRINTS" id="PR01036">
    <property type="entry name" value="TCRTETB"/>
</dbReference>
<sequence length="577" mass="61915">MDNVSTATVAAPGLVPIEPTEQKPAAVMDTESLSGDSPNLPSLHVSGEADMPTRTRSKLRTFSILLMLCLVLFISALDQTIVSTAIPSMTKDLQSAAGYIWIGAAYLLSMCGSNPMWIRISDIWGRKHALLGAIVVFAVGSTIAAASTRMAMLIAGRAIQGLAGGGIISLVTVIISDLFSMRHRALYISATALVWVLAGTTGPVMGGALSQYASWRWCFWINLPVCGLSFVILFFFLDLYNPRTKLSDGLKAIDWLGTVSVLAVLLLLLLGLDFGGVTFAWNSPTVICMVVFGTVLIGVFLFIEKRFAKYPLLDLRLFRDWSNNAVILVSVTHCMATGGSEYYLPLYFQSVQQASPIKSGVLIIPMMITASLCDVSVGVLIHQTGRYREIIWAGTTLLTLGTGLYIMLGVDTSLAKIIGFEIIGGLGFSLLLSTPTLAIQNNVSQADVAASTATLGFMRSIAMSLSIVLGGIVFQDSMTAQHASLVAVGLDESHLTAFSGYQAAANVELIATIADPAQHRVVQDAFAWSIRNMFIMYTAVAAVGLVASPFIKQRHMSTEHTETKTGIENMTENKSKS</sequence>
<dbReference type="InterPro" id="IPR011701">
    <property type="entry name" value="MFS"/>
</dbReference>
<keyword evidence="4 7" id="KW-1133">Transmembrane helix</keyword>
<reference evidence="9 10" key="1">
    <citation type="journal article" date="2018" name="IMA Fungus">
        <title>IMA Genome-F 9: Draft genome sequence of Annulohypoxylon stygium, Aspergillus mulundensis, Berkeleyomyces basicola (syn. Thielaviopsis basicola), Ceratocystis smalleyi, two Cercospora beticola strains, Coleophoma cylindrospora, Fusarium fracticaudum, Phialophora cf. hyalina, and Morchella septimelata.</title>
        <authorList>
            <person name="Wingfield B.D."/>
            <person name="Bills G.F."/>
            <person name="Dong Y."/>
            <person name="Huang W."/>
            <person name="Nel W.J."/>
            <person name="Swalarsk-Parry B.S."/>
            <person name="Vaghefi N."/>
            <person name="Wilken P.M."/>
            <person name="An Z."/>
            <person name="de Beer Z.W."/>
            <person name="De Vos L."/>
            <person name="Chen L."/>
            <person name="Duong T.A."/>
            <person name="Gao Y."/>
            <person name="Hammerbacher A."/>
            <person name="Kikkert J.R."/>
            <person name="Li Y."/>
            <person name="Li H."/>
            <person name="Li K."/>
            <person name="Li Q."/>
            <person name="Liu X."/>
            <person name="Ma X."/>
            <person name="Naidoo K."/>
            <person name="Pethybridge S.J."/>
            <person name="Sun J."/>
            <person name="Steenkamp E.T."/>
            <person name="van der Nest M.A."/>
            <person name="van Wyk S."/>
            <person name="Wingfield M.J."/>
            <person name="Xiong C."/>
            <person name="Yue Q."/>
            <person name="Zhang X."/>
        </authorList>
    </citation>
    <scope>NUCLEOTIDE SEQUENCE [LARGE SCALE GENOMIC DNA]</scope>
    <source>
        <strain evidence="9 10">BP6252</strain>
    </source>
</reference>
<evidence type="ECO:0000313" key="10">
    <source>
        <dbReference type="Proteomes" id="UP000256645"/>
    </source>
</evidence>
<dbReference type="GO" id="GO:0022857">
    <property type="term" value="F:transmembrane transporter activity"/>
    <property type="evidence" value="ECO:0007669"/>
    <property type="project" value="InterPro"/>
</dbReference>
<evidence type="ECO:0000259" key="8">
    <source>
        <dbReference type="PROSITE" id="PS50850"/>
    </source>
</evidence>
<gene>
    <name evidence="9" type="ORF">BP6252_02943</name>
</gene>
<keyword evidence="3 7" id="KW-0812">Transmembrane</keyword>
<protein>
    <recommendedName>
        <fullName evidence="8">Major facilitator superfamily (MFS) profile domain-containing protein</fullName>
    </recommendedName>
</protein>
<feature type="transmembrane region" description="Helical" evidence="7">
    <location>
        <begin position="414"/>
        <end position="432"/>
    </location>
</feature>
<evidence type="ECO:0000256" key="6">
    <source>
        <dbReference type="SAM" id="MobiDB-lite"/>
    </source>
</evidence>
<accession>A0A3D8S6Y4</accession>
<evidence type="ECO:0000313" key="9">
    <source>
        <dbReference type="EMBL" id="RDW81831.1"/>
    </source>
</evidence>
<feature type="transmembrane region" description="Helical" evidence="7">
    <location>
        <begin position="64"/>
        <end position="86"/>
    </location>
</feature>
<feature type="transmembrane region" description="Helical" evidence="7">
    <location>
        <begin position="129"/>
        <end position="152"/>
    </location>
</feature>
<evidence type="ECO:0000256" key="7">
    <source>
        <dbReference type="SAM" id="Phobius"/>
    </source>
</evidence>
<comment type="similarity">
    <text evidence="2">Belongs to the major facilitator superfamily. TCR/Tet family.</text>
</comment>
<proteinExistence type="inferred from homology"/>
<evidence type="ECO:0000256" key="5">
    <source>
        <dbReference type="ARBA" id="ARBA00023136"/>
    </source>
</evidence>
<feature type="transmembrane region" description="Helical" evidence="7">
    <location>
        <begin position="324"/>
        <end position="348"/>
    </location>
</feature>
<name>A0A3D8S6Y4_9HELO</name>
<dbReference type="Proteomes" id="UP000256645">
    <property type="component" value="Unassembled WGS sequence"/>
</dbReference>
<dbReference type="GO" id="GO:0005886">
    <property type="term" value="C:plasma membrane"/>
    <property type="evidence" value="ECO:0007669"/>
    <property type="project" value="TreeGrafter"/>
</dbReference>
<feature type="transmembrane region" description="Helical" evidence="7">
    <location>
        <begin position="390"/>
        <end position="408"/>
    </location>
</feature>
<dbReference type="InterPro" id="IPR020846">
    <property type="entry name" value="MFS_dom"/>
</dbReference>
<feature type="region of interest" description="Disordered" evidence="6">
    <location>
        <begin position="20"/>
        <end position="39"/>
    </location>
</feature>
<dbReference type="EMBL" id="PDLM01000003">
    <property type="protein sequence ID" value="RDW81831.1"/>
    <property type="molecule type" value="Genomic_DNA"/>
</dbReference>
<feature type="transmembrane region" description="Helical" evidence="7">
    <location>
        <begin position="98"/>
        <end position="117"/>
    </location>
</feature>
<keyword evidence="5 7" id="KW-0472">Membrane</keyword>
<feature type="transmembrane region" description="Helical" evidence="7">
    <location>
        <begin position="219"/>
        <end position="240"/>
    </location>
</feature>
<dbReference type="FunFam" id="1.20.1720.10:FF:000014">
    <property type="entry name" value="MFS drug transporter, putative"/>
    <property type="match status" value="1"/>
</dbReference>
<feature type="transmembrane region" description="Helical" evidence="7">
    <location>
        <begin position="360"/>
        <end position="381"/>
    </location>
</feature>
<dbReference type="PROSITE" id="PS50850">
    <property type="entry name" value="MFS"/>
    <property type="match status" value="1"/>
</dbReference>
<feature type="transmembrane region" description="Helical" evidence="7">
    <location>
        <begin position="453"/>
        <end position="474"/>
    </location>
</feature>
<comment type="subcellular location">
    <subcellularLocation>
        <location evidence="1">Membrane</location>
        <topology evidence="1">Multi-pass membrane protein</topology>
    </subcellularLocation>
</comment>
<dbReference type="Gene3D" id="1.20.1250.20">
    <property type="entry name" value="MFS general substrate transporter like domains"/>
    <property type="match status" value="1"/>
</dbReference>
<organism evidence="9 10">
    <name type="scientific">Coleophoma cylindrospora</name>
    <dbReference type="NCBI Taxonomy" id="1849047"/>
    <lineage>
        <taxon>Eukaryota</taxon>
        <taxon>Fungi</taxon>
        <taxon>Dikarya</taxon>
        <taxon>Ascomycota</taxon>
        <taxon>Pezizomycotina</taxon>
        <taxon>Leotiomycetes</taxon>
        <taxon>Helotiales</taxon>
        <taxon>Dermateaceae</taxon>
        <taxon>Coleophoma</taxon>
    </lineage>
</organism>
<keyword evidence="10" id="KW-1185">Reference proteome</keyword>
<feature type="transmembrane region" description="Helical" evidence="7">
    <location>
        <begin position="186"/>
        <end position="213"/>
    </location>
</feature>
<feature type="transmembrane region" description="Helical" evidence="7">
    <location>
        <begin position="534"/>
        <end position="551"/>
    </location>
</feature>
<feature type="transmembrane region" description="Helical" evidence="7">
    <location>
        <begin position="158"/>
        <end position="179"/>
    </location>
</feature>